<dbReference type="PROSITE" id="PS50968">
    <property type="entry name" value="BIOTINYL_LIPOYL"/>
    <property type="match status" value="1"/>
</dbReference>
<dbReference type="HAMAP" id="MF_00272">
    <property type="entry name" value="GcvH"/>
    <property type="match status" value="1"/>
</dbReference>
<dbReference type="GO" id="GO:0009249">
    <property type="term" value="P:protein lipoylation"/>
    <property type="evidence" value="ECO:0007669"/>
    <property type="project" value="TreeGrafter"/>
</dbReference>
<evidence type="ECO:0000256" key="1">
    <source>
        <dbReference type="ARBA" id="ARBA00009249"/>
    </source>
</evidence>
<evidence type="ECO:0000259" key="5">
    <source>
        <dbReference type="PROSITE" id="PS50968"/>
    </source>
</evidence>
<dbReference type="InterPro" id="IPR017453">
    <property type="entry name" value="GCV_H_sub"/>
</dbReference>
<gene>
    <name evidence="3" type="primary">gcvH</name>
    <name evidence="6" type="ORF">VI08_13225</name>
</gene>
<dbReference type="PANTHER" id="PTHR11715:SF3">
    <property type="entry name" value="GLYCINE CLEAVAGE SYSTEM H PROTEIN-RELATED"/>
    <property type="match status" value="1"/>
</dbReference>
<evidence type="ECO:0000256" key="3">
    <source>
        <dbReference type="HAMAP-Rule" id="MF_00272"/>
    </source>
</evidence>
<reference evidence="6 7" key="1">
    <citation type="submission" date="2015-03" db="EMBL/GenBank/DDBJ databases">
        <title>Draft genome sequence of Luteibacter yeojuensis strain SU11.</title>
        <authorList>
            <person name="Sulaiman J."/>
            <person name="Priya K."/>
            <person name="Chan K.-G."/>
        </authorList>
    </citation>
    <scope>NUCLEOTIDE SEQUENCE [LARGE SCALE GENOMIC DNA]</scope>
    <source>
        <strain evidence="6 7">SU11</strain>
    </source>
</reference>
<dbReference type="GO" id="GO:0005960">
    <property type="term" value="C:glycine cleavage complex"/>
    <property type="evidence" value="ECO:0007669"/>
    <property type="project" value="InterPro"/>
</dbReference>
<comment type="cofactor">
    <cofactor evidence="3">
        <name>(R)-lipoate</name>
        <dbReference type="ChEBI" id="CHEBI:83088"/>
    </cofactor>
    <text evidence="3">Binds 1 lipoyl cofactor covalently.</text>
</comment>
<comment type="subunit">
    <text evidence="3">The glycine cleavage system is composed of four proteins: P, T, L and H.</text>
</comment>
<comment type="similarity">
    <text evidence="1 3">Belongs to the GcvH family.</text>
</comment>
<dbReference type="Proteomes" id="UP000033651">
    <property type="component" value="Unassembled WGS sequence"/>
</dbReference>
<dbReference type="NCBIfam" id="NF002270">
    <property type="entry name" value="PRK01202.1"/>
    <property type="match status" value="1"/>
</dbReference>
<dbReference type="SUPFAM" id="SSF51230">
    <property type="entry name" value="Single hybrid motif"/>
    <property type="match status" value="1"/>
</dbReference>
<dbReference type="Pfam" id="PF01597">
    <property type="entry name" value="GCV_H"/>
    <property type="match status" value="1"/>
</dbReference>
<proteinExistence type="inferred from homology"/>
<dbReference type="RefSeq" id="WP_045830071.1">
    <property type="nucleotide sequence ID" value="NZ_JZRB01000028.1"/>
</dbReference>
<protein>
    <recommendedName>
        <fullName evidence="3">Glycine cleavage system H protein</fullName>
    </recommendedName>
</protein>
<organism evidence="6 7">
    <name type="scientific">Luteibacter yeojuensis</name>
    <dbReference type="NCBI Taxonomy" id="345309"/>
    <lineage>
        <taxon>Bacteria</taxon>
        <taxon>Pseudomonadati</taxon>
        <taxon>Pseudomonadota</taxon>
        <taxon>Gammaproteobacteria</taxon>
        <taxon>Lysobacterales</taxon>
        <taxon>Rhodanobacteraceae</taxon>
        <taxon>Luteibacter</taxon>
    </lineage>
</organism>
<sequence length="134" mass="14402">MSNEIPGDLHFLKSHEWVRINDDGTATVGISDHAQGALGDLVYVELPEVGSSVEAGDGKGVAVVESVKAASDIYSPLSGEVVAVNEALSDAPETINSEPYEGGWIFKIKYSDRKEVDELLTPDAYAELIENEDH</sequence>
<evidence type="ECO:0000256" key="4">
    <source>
        <dbReference type="PIRSR" id="PIRSR617453-50"/>
    </source>
</evidence>
<dbReference type="InterPro" id="IPR033753">
    <property type="entry name" value="GCV_H/Fam206"/>
</dbReference>
<dbReference type="GO" id="GO:0019464">
    <property type="term" value="P:glycine decarboxylation via glycine cleavage system"/>
    <property type="evidence" value="ECO:0007669"/>
    <property type="project" value="UniProtKB-UniRule"/>
</dbReference>
<dbReference type="OrthoDB" id="9796712at2"/>
<feature type="modified residue" description="N6-lipoyllysine" evidence="3 4">
    <location>
        <position position="68"/>
    </location>
</feature>
<keyword evidence="2 3" id="KW-0450">Lipoyl</keyword>
<dbReference type="InterPro" id="IPR002930">
    <property type="entry name" value="GCV_H"/>
</dbReference>
<evidence type="ECO:0000313" key="7">
    <source>
        <dbReference type="Proteomes" id="UP000033651"/>
    </source>
</evidence>
<dbReference type="CDD" id="cd06848">
    <property type="entry name" value="GCS_H"/>
    <property type="match status" value="1"/>
</dbReference>
<feature type="domain" description="Lipoyl-binding" evidence="5">
    <location>
        <begin position="25"/>
        <end position="109"/>
    </location>
</feature>
<dbReference type="PANTHER" id="PTHR11715">
    <property type="entry name" value="GLYCINE CLEAVAGE SYSTEM H PROTEIN"/>
    <property type="match status" value="1"/>
</dbReference>
<comment type="function">
    <text evidence="3">The glycine cleavage system catalyzes the degradation of glycine. The H protein shuttles the methylamine group of glycine from the P protein to the T protein.</text>
</comment>
<dbReference type="AlphaFoldDB" id="A0A0F3KKZ2"/>
<dbReference type="GO" id="GO:0005829">
    <property type="term" value="C:cytosol"/>
    <property type="evidence" value="ECO:0007669"/>
    <property type="project" value="TreeGrafter"/>
</dbReference>
<dbReference type="EMBL" id="JZRB01000028">
    <property type="protein sequence ID" value="KJV31627.1"/>
    <property type="molecule type" value="Genomic_DNA"/>
</dbReference>
<dbReference type="InterPro" id="IPR000089">
    <property type="entry name" value="Biotin_lipoyl"/>
</dbReference>
<keyword evidence="7" id="KW-1185">Reference proteome</keyword>
<evidence type="ECO:0000256" key="2">
    <source>
        <dbReference type="ARBA" id="ARBA00022823"/>
    </source>
</evidence>
<dbReference type="Gene3D" id="2.40.50.100">
    <property type="match status" value="1"/>
</dbReference>
<dbReference type="PATRIC" id="fig|345309.4.peg.1992"/>
<name>A0A0F3KKZ2_9GAMM</name>
<evidence type="ECO:0000313" key="6">
    <source>
        <dbReference type="EMBL" id="KJV31627.1"/>
    </source>
</evidence>
<accession>A0A0F3KKZ2</accession>
<dbReference type="NCBIfam" id="TIGR00527">
    <property type="entry name" value="gcvH"/>
    <property type="match status" value="1"/>
</dbReference>
<comment type="caution">
    <text evidence="6">The sequence shown here is derived from an EMBL/GenBank/DDBJ whole genome shotgun (WGS) entry which is preliminary data.</text>
</comment>
<dbReference type="InterPro" id="IPR011053">
    <property type="entry name" value="Single_hybrid_motif"/>
</dbReference>